<dbReference type="RefSeq" id="WP_064544206.1">
    <property type="nucleotide sequence ID" value="NZ_LXEQ01000033.1"/>
</dbReference>
<dbReference type="Gene3D" id="3.40.50.20">
    <property type="match status" value="1"/>
</dbReference>
<name>A0ABX2W992_9ENTR</name>
<dbReference type="NCBIfam" id="TIGR03570">
    <property type="entry name" value="NeuD_NnaD"/>
    <property type="match status" value="1"/>
</dbReference>
<dbReference type="InterPro" id="IPR041561">
    <property type="entry name" value="PglD_N"/>
</dbReference>
<accession>A0ABX2W992</accession>
<feature type="domain" description="PglD N-terminal" evidence="2">
    <location>
        <begin position="5"/>
        <end position="81"/>
    </location>
</feature>
<dbReference type="SUPFAM" id="SSF51161">
    <property type="entry name" value="Trimeric LpxA-like enzymes"/>
    <property type="match status" value="1"/>
</dbReference>
<keyword evidence="4" id="KW-1185">Reference proteome</keyword>
<dbReference type="InterPro" id="IPR020019">
    <property type="entry name" value="AcTrfase_PglD-like"/>
</dbReference>
<protein>
    <submittedName>
        <fullName evidence="3">4-amino-6-deoxy-N-acetyl-D-hexosaminyl-(Lipid carrier) acetyltrasferase</fullName>
    </submittedName>
</protein>
<reference evidence="3 4" key="1">
    <citation type="submission" date="2016-04" db="EMBL/GenBank/DDBJ databases">
        <title>ATOL: Assembling a taxonomically balanced genome-scale reconstruction of the evolutionary history of the Enterobacteriaceae.</title>
        <authorList>
            <person name="Plunkett G.III."/>
            <person name="Neeno-Eckwall E.C."/>
            <person name="Glasner J.D."/>
            <person name="Perna N.T."/>
        </authorList>
    </citation>
    <scope>NUCLEOTIDE SEQUENCE [LARGE SCALE GENOMIC DNA]</scope>
    <source>
        <strain evidence="3 4">ATCC 51602</strain>
    </source>
</reference>
<dbReference type="Pfam" id="PF17836">
    <property type="entry name" value="PglD_N"/>
    <property type="match status" value="1"/>
</dbReference>
<dbReference type="Gene3D" id="2.160.10.10">
    <property type="entry name" value="Hexapeptide repeat proteins"/>
    <property type="match status" value="1"/>
</dbReference>
<dbReference type="PANTHER" id="PTHR43300:SF7">
    <property type="entry name" value="UDP-N-ACETYLBACILLOSAMINE N-ACETYLTRANSFERASE"/>
    <property type="match status" value="1"/>
</dbReference>
<dbReference type="Pfam" id="PF00132">
    <property type="entry name" value="Hexapep"/>
    <property type="match status" value="2"/>
</dbReference>
<evidence type="ECO:0000259" key="2">
    <source>
        <dbReference type="Pfam" id="PF17836"/>
    </source>
</evidence>
<dbReference type="InterPro" id="IPR050179">
    <property type="entry name" value="Trans_hexapeptide_repeat"/>
</dbReference>
<organism evidence="3 4">
    <name type="scientific">Buttiauxella ferragutiae ATCC 51602</name>
    <dbReference type="NCBI Taxonomy" id="1354252"/>
    <lineage>
        <taxon>Bacteria</taxon>
        <taxon>Pseudomonadati</taxon>
        <taxon>Pseudomonadota</taxon>
        <taxon>Gammaproteobacteria</taxon>
        <taxon>Enterobacterales</taxon>
        <taxon>Enterobacteriaceae</taxon>
        <taxon>Buttiauxella</taxon>
    </lineage>
</organism>
<comment type="similarity">
    <text evidence="1">Belongs to the transferase hexapeptide repeat family.</text>
</comment>
<dbReference type="InterPro" id="IPR011004">
    <property type="entry name" value="Trimer_LpxA-like_sf"/>
</dbReference>
<dbReference type="PANTHER" id="PTHR43300">
    <property type="entry name" value="ACETYLTRANSFERASE"/>
    <property type="match status" value="1"/>
</dbReference>
<proteinExistence type="inferred from homology"/>
<comment type="caution">
    <text evidence="3">The sequence shown here is derived from an EMBL/GenBank/DDBJ whole genome shotgun (WGS) entry which is preliminary data.</text>
</comment>
<dbReference type="CDD" id="cd03360">
    <property type="entry name" value="LbH_AT_putative"/>
    <property type="match status" value="1"/>
</dbReference>
<sequence length="216" mass="22300">MNKPLIVIGAGGHASVLADILTRQGQTILALVAPDSLGEGALAGLPLWQEETLSTNASPDSCLLVNGIGFVAGSDLRAKIFSRYAEKGYRFASVVAQEAVISPHAFLGEGVQIMPGAIVQSCARIGNNTLINSGAIVEHDSAVGDNGHLAPRAVLCGNVTLGKNVFVGCGAVVVQGIQVGDEAVVGAGATLTCHLPKNHIVFPARARLAERSYQQR</sequence>
<evidence type="ECO:0000256" key="1">
    <source>
        <dbReference type="ARBA" id="ARBA00007274"/>
    </source>
</evidence>
<gene>
    <name evidence="3" type="ORF">M976_01965</name>
</gene>
<dbReference type="EMBL" id="LXEQ01000033">
    <property type="protein sequence ID" value="OAT28126.1"/>
    <property type="molecule type" value="Genomic_DNA"/>
</dbReference>
<evidence type="ECO:0000313" key="4">
    <source>
        <dbReference type="Proteomes" id="UP000078407"/>
    </source>
</evidence>
<dbReference type="InterPro" id="IPR001451">
    <property type="entry name" value="Hexapep"/>
</dbReference>
<evidence type="ECO:0000313" key="3">
    <source>
        <dbReference type="EMBL" id="OAT28126.1"/>
    </source>
</evidence>
<dbReference type="Proteomes" id="UP000078407">
    <property type="component" value="Unassembled WGS sequence"/>
</dbReference>